<feature type="domain" description="Peptidase S54 GlpG peptidase N-terminal" evidence="10">
    <location>
        <begin position="1"/>
        <end position="71"/>
    </location>
</feature>
<dbReference type="InterPro" id="IPR038236">
    <property type="entry name" value="GlpG_N_sf"/>
</dbReference>
<dbReference type="EC" id="3.4.21.105" evidence="11"/>
<proteinExistence type="inferred from homology"/>
<dbReference type="SUPFAM" id="SSF144091">
    <property type="entry name" value="Rhomboid-like"/>
    <property type="match status" value="1"/>
</dbReference>
<dbReference type="EMBL" id="SJPJ01000001">
    <property type="protein sequence ID" value="TWT80078.1"/>
    <property type="molecule type" value="Genomic_DNA"/>
</dbReference>
<protein>
    <submittedName>
        <fullName evidence="11">Rhomboid protease GlpG</fullName>
        <ecNumber evidence="11">3.4.21.105</ecNumber>
    </submittedName>
</protein>
<dbReference type="Gene3D" id="1.20.1540.10">
    <property type="entry name" value="Rhomboid-like"/>
    <property type="match status" value="1"/>
</dbReference>
<name>A0A5C5YYA3_9BACT</name>
<keyword evidence="4 11" id="KW-0378">Hydrolase</keyword>
<dbReference type="PANTHER" id="PTHR43731">
    <property type="entry name" value="RHOMBOID PROTEASE"/>
    <property type="match status" value="1"/>
</dbReference>
<evidence type="ECO:0000259" key="10">
    <source>
        <dbReference type="Pfam" id="PF12122"/>
    </source>
</evidence>
<evidence type="ECO:0000256" key="1">
    <source>
        <dbReference type="ARBA" id="ARBA00004141"/>
    </source>
</evidence>
<comment type="similarity">
    <text evidence="2">Belongs to the peptidase S54 family.</text>
</comment>
<gene>
    <name evidence="11" type="primary">glpG</name>
    <name evidence="11" type="ORF">CA13_14910</name>
</gene>
<keyword evidence="3 8" id="KW-0812">Transmembrane</keyword>
<comment type="subcellular location">
    <subcellularLocation>
        <location evidence="1">Membrane</location>
        <topology evidence="1">Multi-pass membrane protein</topology>
    </subcellularLocation>
</comment>
<evidence type="ECO:0000256" key="4">
    <source>
        <dbReference type="ARBA" id="ARBA00022801"/>
    </source>
</evidence>
<evidence type="ECO:0000259" key="9">
    <source>
        <dbReference type="Pfam" id="PF01694"/>
    </source>
</evidence>
<dbReference type="OrthoDB" id="9813074at2"/>
<dbReference type="InterPro" id="IPR035952">
    <property type="entry name" value="Rhomboid-like_sf"/>
</dbReference>
<dbReference type="InterPro" id="IPR022732">
    <property type="entry name" value="Peptidase_S54_GlpG_N"/>
</dbReference>
<dbReference type="GO" id="GO:0004252">
    <property type="term" value="F:serine-type endopeptidase activity"/>
    <property type="evidence" value="ECO:0007669"/>
    <property type="project" value="InterPro"/>
</dbReference>
<keyword evidence="6 8" id="KW-0472">Membrane</keyword>
<organism evidence="11 12">
    <name type="scientific">Novipirellula herctigrandis</name>
    <dbReference type="NCBI Taxonomy" id="2527986"/>
    <lineage>
        <taxon>Bacteria</taxon>
        <taxon>Pseudomonadati</taxon>
        <taxon>Planctomycetota</taxon>
        <taxon>Planctomycetia</taxon>
        <taxon>Pirellulales</taxon>
        <taxon>Pirellulaceae</taxon>
        <taxon>Novipirellula</taxon>
    </lineage>
</organism>
<keyword evidence="12" id="KW-1185">Reference proteome</keyword>
<dbReference type="Pfam" id="PF12122">
    <property type="entry name" value="Rhomboid_N"/>
    <property type="match status" value="1"/>
</dbReference>
<evidence type="ECO:0000256" key="6">
    <source>
        <dbReference type="ARBA" id="ARBA00023136"/>
    </source>
</evidence>
<dbReference type="InterPro" id="IPR050925">
    <property type="entry name" value="Rhomboid_protease_S54"/>
</dbReference>
<evidence type="ECO:0000256" key="7">
    <source>
        <dbReference type="SAM" id="MobiDB-lite"/>
    </source>
</evidence>
<evidence type="ECO:0000313" key="11">
    <source>
        <dbReference type="EMBL" id="TWT80078.1"/>
    </source>
</evidence>
<evidence type="ECO:0000313" key="12">
    <source>
        <dbReference type="Proteomes" id="UP000315010"/>
    </source>
</evidence>
<sequence>MRRIGTLDNEASARRFCDYLVTESIDADTGAGDDDSQWDIWIREETDVQRAREEFSQFRQSPTDQRYDVKERADKLRNERAAEIHRRSKQQKSLQRAMPRSSASGGFGAMGVGGRQQAIPVTIAVIALSVVVGYVTYFGRPKPSPDPNTLSFAEETYLNLSFVDLRDYADSKGDPFASIRKGQVWRLVTPMIMHGSMMHLAFNMIWIFVLGSAIERLQGSAFLAILLLVTQIAGMALQVSIPPAEALPPFLHAIGGTPFAIGASGAVYGLFGYLWIRPTFDPNYPIHLNPSNVMLMLGWLVLCMTGMVGNIANGAHLGGLLAGVAVAFFVVRRLDRP</sequence>
<evidence type="ECO:0000256" key="2">
    <source>
        <dbReference type="ARBA" id="ARBA00009045"/>
    </source>
</evidence>
<feature type="transmembrane region" description="Helical" evidence="8">
    <location>
        <begin position="191"/>
        <end position="214"/>
    </location>
</feature>
<dbReference type="GO" id="GO:0006508">
    <property type="term" value="P:proteolysis"/>
    <property type="evidence" value="ECO:0007669"/>
    <property type="project" value="UniProtKB-KW"/>
</dbReference>
<evidence type="ECO:0000256" key="3">
    <source>
        <dbReference type="ARBA" id="ARBA00022692"/>
    </source>
</evidence>
<evidence type="ECO:0000256" key="5">
    <source>
        <dbReference type="ARBA" id="ARBA00022989"/>
    </source>
</evidence>
<feature type="region of interest" description="Disordered" evidence="7">
    <location>
        <begin position="82"/>
        <end position="102"/>
    </location>
</feature>
<dbReference type="AlphaFoldDB" id="A0A5C5YYA3"/>
<dbReference type="GO" id="GO:0016020">
    <property type="term" value="C:membrane"/>
    <property type="evidence" value="ECO:0007669"/>
    <property type="project" value="UniProtKB-SubCell"/>
</dbReference>
<dbReference type="Proteomes" id="UP000315010">
    <property type="component" value="Unassembled WGS sequence"/>
</dbReference>
<feature type="transmembrane region" description="Helical" evidence="8">
    <location>
        <begin position="253"/>
        <end position="276"/>
    </location>
</feature>
<dbReference type="Gene3D" id="3.30.70.2350">
    <property type="match status" value="1"/>
</dbReference>
<feature type="transmembrane region" description="Helical" evidence="8">
    <location>
        <begin position="288"/>
        <end position="308"/>
    </location>
</feature>
<dbReference type="Pfam" id="PF01694">
    <property type="entry name" value="Rhomboid"/>
    <property type="match status" value="1"/>
</dbReference>
<dbReference type="PANTHER" id="PTHR43731:SF14">
    <property type="entry name" value="PRESENILIN-ASSOCIATED RHOMBOID-LIKE PROTEIN, MITOCHONDRIAL"/>
    <property type="match status" value="1"/>
</dbReference>
<feature type="transmembrane region" description="Helical" evidence="8">
    <location>
        <begin position="221"/>
        <end position="241"/>
    </location>
</feature>
<keyword evidence="5 8" id="KW-1133">Transmembrane helix</keyword>
<accession>A0A5C5YYA3</accession>
<evidence type="ECO:0000256" key="8">
    <source>
        <dbReference type="SAM" id="Phobius"/>
    </source>
</evidence>
<feature type="transmembrane region" description="Helical" evidence="8">
    <location>
        <begin position="118"/>
        <end position="137"/>
    </location>
</feature>
<dbReference type="InterPro" id="IPR022764">
    <property type="entry name" value="Peptidase_S54_rhomboid_dom"/>
</dbReference>
<comment type="caution">
    <text evidence="11">The sequence shown here is derived from an EMBL/GenBank/DDBJ whole genome shotgun (WGS) entry which is preliminary data.</text>
</comment>
<reference evidence="11 12" key="1">
    <citation type="submission" date="2019-02" db="EMBL/GenBank/DDBJ databases">
        <title>Deep-cultivation of Planctomycetes and their phenomic and genomic characterization uncovers novel biology.</title>
        <authorList>
            <person name="Wiegand S."/>
            <person name="Jogler M."/>
            <person name="Boedeker C."/>
            <person name="Pinto D."/>
            <person name="Vollmers J."/>
            <person name="Rivas-Marin E."/>
            <person name="Kohn T."/>
            <person name="Peeters S.H."/>
            <person name="Heuer A."/>
            <person name="Rast P."/>
            <person name="Oberbeckmann S."/>
            <person name="Bunk B."/>
            <person name="Jeske O."/>
            <person name="Meyerdierks A."/>
            <person name="Storesund J.E."/>
            <person name="Kallscheuer N."/>
            <person name="Luecker S."/>
            <person name="Lage O.M."/>
            <person name="Pohl T."/>
            <person name="Merkel B.J."/>
            <person name="Hornburger P."/>
            <person name="Mueller R.-W."/>
            <person name="Bruemmer F."/>
            <person name="Labrenz M."/>
            <person name="Spormann A.M."/>
            <person name="Op Den Camp H."/>
            <person name="Overmann J."/>
            <person name="Amann R."/>
            <person name="Jetten M.S.M."/>
            <person name="Mascher T."/>
            <person name="Medema M.H."/>
            <person name="Devos D.P."/>
            <person name="Kaster A.-K."/>
            <person name="Ovreas L."/>
            <person name="Rohde M."/>
            <person name="Galperin M.Y."/>
            <person name="Jogler C."/>
        </authorList>
    </citation>
    <scope>NUCLEOTIDE SEQUENCE [LARGE SCALE GENOMIC DNA]</scope>
    <source>
        <strain evidence="11 12">CA13</strain>
    </source>
</reference>
<feature type="domain" description="Peptidase S54 rhomboid" evidence="9">
    <location>
        <begin position="181"/>
        <end position="332"/>
    </location>
</feature>
<feature type="transmembrane region" description="Helical" evidence="8">
    <location>
        <begin position="314"/>
        <end position="331"/>
    </location>
</feature>
<keyword evidence="11" id="KW-0645">Protease</keyword>